<keyword evidence="4" id="KW-0131">Cell cycle</keyword>
<evidence type="ECO:0000256" key="5">
    <source>
        <dbReference type="RuleBase" id="RU000383"/>
    </source>
</evidence>
<dbReference type="InterPro" id="IPR004367">
    <property type="entry name" value="Cyclin_C-dom"/>
</dbReference>
<evidence type="ECO:0000256" key="1">
    <source>
        <dbReference type="ARBA" id="ARBA00009065"/>
    </source>
</evidence>
<dbReference type="GO" id="GO:0051301">
    <property type="term" value="P:cell division"/>
    <property type="evidence" value="ECO:0007669"/>
    <property type="project" value="UniProtKB-KW"/>
</dbReference>
<evidence type="ECO:0000256" key="4">
    <source>
        <dbReference type="ARBA" id="ARBA00023306"/>
    </source>
</evidence>
<dbReference type="InterPro" id="IPR013763">
    <property type="entry name" value="Cyclin-like_dom"/>
</dbReference>
<dbReference type="EMBL" id="JAAWWB010000013">
    <property type="protein sequence ID" value="KAG6767781.1"/>
    <property type="molecule type" value="Genomic_DNA"/>
</dbReference>
<comment type="similarity">
    <text evidence="1">Belongs to the cyclin family. Cyclin D subfamily.</text>
</comment>
<dbReference type="FunFam" id="1.10.472.10:FF:000040">
    <property type="entry name" value="D6-type cyclin"/>
    <property type="match status" value="1"/>
</dbReference>
<dbReference type="PANTHER" id="PTHR10177">
    <property type="entry name" value="CYCLINS"/>
    <property type="match status" value="1"/>
</dbReference>
<evidence type="ECO:0000259" key="6">
    <source>
        <dbReference type="SMART" id="SM00385"/>
    </source>
</evidence>
<name>A0A8X8CLW8_POPTO</name>
<evidence type="ECO:0000256" key="3">
    <source>
        <dbReference type="ARBA" id="ARBA00023127"/>
    </source>
</evidence>
<dbReference type="FunFam" id="1.10.472.10:FF:000060">
    <property type="entry name" value="D6-type cyclin"/>
    <property type="match status" value="1"/>
</dbReference>
<protein>
    <recommendedName>
        <fullName evidence="10">B-like cyclin</fullName>
    </recommendedName>
</protein>
<dbReference type="AlphaFoldDB" id="A0A8X8CLW8"/>
<dbReference type="Pfam" id="PF02984">
    <property type="entry name" value="Cyclin_C"/>
    <property type="match status" value="1"/>
</dbReference>
<dbReference type="Pfam" id="PF00134">
    <property type="entry name" value="Cyclin_N"/>
    <property type="match status" value="1"/>
</dbReference>
<reference evidence="8" key="1">
    <citation type="journal article" date="2020" name="bioRxiv">
        <title>Hybrid origin of Populus tomentosa Carr. identified through genome sequencing and phylogenomic analysis.</title>
        <authorList>
            <person name="An X."/>
            <person name="Gao K."/>
            <person name="Chen Z."/>
            <person name="Li J."/>
            <person name="Yang X."/>
            <person name="Yang X."/>
            <person name="Zhou J."/>
            <person name="Guo T."/>
            <person name="Zhao T."/>
            <person name="Huang S."/>
            <person name="Miao D."/>
            <person name="Khan W.U."/>
            <person name="Rao P."/>
            <person name="Ye M."/>
            <person name="Lei B."/>
            <person name="Liao W."/>
            <person name="Wang J."/>
            <person name="Ji L."/>
            <person name="Li Y."/>
            <person name="Guo B."/>
            <person name="Mustafa N.S."/>
            <person name="Li S."/>
            <person name="Yun Q."/>
            <person name="Keller S.R."/>
            <person name="Mao J."/>
            <person name="Zhang R."/>
            <person name="Strauss S.H."/>
        </authorList>
    </citation>
    <scope>NUCLEOTIDE SEQUENCE</scope>
    <source>
        <strain evidence="8">GM15</strain>
        <tissue evidence="8">Leaf</tissue>
    </source>
</reference>
<sequence length="356" mass="40062">MQITSMLLSVGINSVVIICINHIQRHHKQRKSSEPFLRCVTGKTSYNMSVAADVSTPSVNLYCNETAGDALCSNNADGVSEINPAYFPVDIDESYIDNILVSEVHQMPETELITRFPGIPESGSAHQETLNWMLKVHAHYRFRPETAYLSANYFHCFMLSHALQKGKGWPLQLLAVACLSVAAKLEETRVPSLLDIQTLEPRFLFKPSTVQRMELLVMSSLKWRLHIITPFSFLHYFIAKLSNLSPRSKNLILARSSDLIISTCRVMNILAYTPSTIAAAAVLWVTDQSIGCPKLEFFHDRMNKEMVKGCYNLIKQNTPQLSRVKAVDATMPGKCLAKKCWRKDFKSGQDMSPSKC</sequence>
<evidence type="ECO:0000256" key="2">
    <source>
        <dbReference type="ARBA" id="ARBA00022618"/>
    </source>
</evidence>
<organism evidence="8 9">
    <name type="scientific">Populus tomentosa</name>
    <name type="common">Chinese white poplar</name>
    <dbReference type="NCBI Taxonomy" id="118781"/>
    <lineage>
        <taxon>Eukaryota</taxon>
        <taxon>Viridiplantae</taxon>
        <taxon>Streptophyta</taxon>
        <taxon>Embryophyta</taxon>
        <taxon>Tracheophyta</taxon>
        <taxon>Spermatophyta</taxon>
        <taxon>Magnoliopsida</taxon>
        <taxon>eudicotyledons</taxon>
        <taxon>Gunneridae</taxon>
        <taxon>Pentapetalae</taxon>
        <taxon>rosids</taxon>
        <taxon>fabids</taxon>
        <taxon>Malpighiales</taxon>
        <taxon>Salicaceae</taxon>
        <taxon>Saliceae</taxon>
        <taxon>Populus</taxon>
    </lineage>
</organism>
<proteinExistence type="inferred from homology"/>
<dbReference type="InterPro" id="IPR006671">
    <property type="entry name" value="Cyclin_N"/>
</dbReference>
<feature type="domain" description="Cyclin C-terminal" evidence="7">
    <location>
        <begin position="228"/>
        <end position="354"/>
    </location>
</feature>
<dbReference type="SMART" id="SM00385">
    <property type="entry name" value="CYCLIN"/>
    <property type="match status" value="1"/>
</dbReference>
<evidence type="ECO:0000313" key="9">
    <source>
        <dbReference type="Proteomes" id="UP000886885"/>
    </source>
</evidence>
<gene>
    <name evidence="8" type="ORF">POTOM_026667</name>
</gene>
<dbReference type="InterPro" id="IPR039361">
    <property type="entry name" value="Cyclin"/>
</dbReference>
<dbReference type="SMART" id="SM01332">
    <property type="entry name" value="Cyclin_C"/>
    <property type="match status" value="1"/>
</dbReference>
<dbReference type="CDD" id="cd20543">
    <property type="entry name" value="CYCLIN_AtCycD-like_rpt1"/>
    <property type="match status" value="1"/>
</dbReference>
<keyword evidence="9" id="KW-1185">Reference proteome</keyword>
<dbReference type="CDD" id="cd20544">
    <property type="entry name" value="CYCLIN_AtCycD-like_rpt2"/>
    <property type="match status" value="1"/>
</dbReference>
<evidence type="ECO:0000259" key="7">
    <source>
        <dbReference type="SMART" id="SM01332"/>
    </source>
</evidence>
<evidence type="ECO:0000313" key="8">
    <source>
        <dbReference type="EMBL" id="KAG6767781.1"/>
    </source>
</evidence>
<keyword evidence="3 5" id="KW-0195">Cyclin</keyword>
<keyword evidence="2" id="KW-0132">Cell division</keyword>
<dbReference type="OrthoDB" id="5590282at2759"/>
<accession>A0A8X8CLW8</accession>
<comment type="caution">
    <text evidence="8">The sequence shown here is derived from an EMBL/GenBank/DDBJ whole genome shotgun (WGS) entry which is preliminary data.</text>
</comment>
<dbReference type="Proteomes" id="UP000886885">
    <property type="component" value="Chromosome 7A"/>
</dbReference>
<feature type="domain" description="Cyclin-like" evidence="6">
    <location>
        <begin position="131"/>
        <end position="219"/>
    </location>
</feature>
<evidence type="ECO:0008006" key="10">
    <source>
        <dbReference type="Google" id="ProtNLM"/>
    </source>
</evidence>